<gene>
    <name evidence="2" type="ORF">FOPG_18446</name>
</gene>
<dbReference type="Proteomes" id="UP000030676">
    <property type="component" value="Unassembled WGS sequence"/>
</dbReference>
<evidence type="ECO:0000313" key="2">
    <source>
        <dbReference type="EMBL" id="EXL65320.1"/>
    </source>
</evidence>
<reference evidence="2" key="1">
    <citation type="submission" date="2011-11" db="EMBL/GenBank/DDBJ databases">
        <title>The Genome Sequence of Fusarium oxysporum PHW808.</title>
        <authorList>
            <consortium name="The Broad Institute Genome Sequencing Platform"/>
            <person name="Ma L.-J."/>
            <person name="Gale L.R."/>
            <person name="Schwartz D.C."/>
            <person name="Zhou S."/>
            <person name="Corby-Kistler H."/>
            <person name="Young S.K."/>
            <person name="Zeng Q."/>
            <person name="Gargeya S."/>
            <person name="Fitzgerald M."/>
            <person name="Haas B."/>
            <person name="Abouelleil A."/>
            <person name="Alvarado L."/>
            <person name="Arachchi H.M."/>
            <person name="Berlin A."/>
            <person name="Brown A."/>
            <person name="Chapman S.B."/>
            <person name="Chen Z."/>
            <person name="Dunbar C."/>
            <person name="Freedman E."/>
            <person name="Gearin G."/>
            <person name="Goldberg J."/>
            <person name="Griggs A."/>
            <person name="Gujja S."/>
            <person name="Heiman D."/>
            <person name="Howarth C."/>
            <person name="Larson L."/>
            <person name="Lui A."/>
            <person name="MacDonald P.J.P."/>
            <person name="Montmayeur A."/>
            <person name="Murphy C."/>
            <person name="Neiman D."/>
            <person name="Pearson M."/>
            <person name="Priest M."/>
            <person name="Roberts A."/>
            <person name="Saif S."/>
            <person name="Shea T."/>
            <person name="Shenoy N."/>
            <person name="Sisk P."/>
            <person name="Stolte C."/>
            <person name="Sykes S."/>
            <person name="Wortman J."/>
            <person name="Nusbaum C."/>
            <person name="Birren B."/>
        </authorList>
    </citation>
    <scope>NUCLEOTIDE SEQUENCE [LARGE SCALE GENOMIC DNA]</scope>
    <source>
        <strain evidence="2">54008</strain>
    </source>
</reference>
<dbReference type="OrthoDB" id="270167at2759"/>
<dbReference type="EMBL" id="KK033676">
    <property type="protein sequence ID" value="EXL65320.1"/>
    <property type="molecule type" value="Genomic_DNA"/>
</dbReference>
<protein>
    <recommendedName>
        <fullName evidence="1">Heterokaryon incompatibility domain-containing protein</fullName>
    </recommendedName>
</protein>
<dbReference type="HOGENOM" id="CLU_1547634_0_0_1"/>
<dbReference type="InterPro" id="IPR010730">
    <property type="entry name" value="HET"/>
</dbReference>
<proteinExistence type="predicted"/>
<sequence>MRQIAHAHDSSIIDLLIDIQESQTPHLKSLSFIESLECLQWNPSRGTYFSRESIDAFSDSEYVALSYTWGTSEFENSDSGRYQVQKRESRRQDYESSTVRNCVFDRIRRFMKKSGLKLLWIDKHCLQQAICKQADCEHIECHENREAVEVMDLVYKLSKCPLALLSTPIESETDLKMLLEVLSGDLVDDNSSSPPF</sequence>
<evidence type="ECO:0000259" key="1">
    <source>
        <dbReference type="Pfam" id="PF06985"/>
    </source>
</evidence>
<reference evidence="2" key="2">
    <citation type="submission" date="2014-03" db="EMBL/GenBank/DDBJ databases">
        <title>The Genome Annotation of Fusarium oxysporum PHW808.</title>
        <authorList>
            <consortium name="The Broad Institute Genomics Platform"/>
            <person name="Ma L.-J."/>
            <person name="Corby-Kistler H."/>
            <person name="Broz K."/>
            <person name="Gale L.R."/>
            <person name="Jonkers W."/>
            <person name="O'Donnell K."/>
            <person name="Ploetz R."/>
            <person name="Steinberg C."/>
            <person name="Schwartz D.C."/>
            <person name="VanEtten H."/>
            <person name="Zhou S."/>
            <person name="Young S.K."/>
            <person name="Zeng Q."/>
            <person name="Gargeya S."/>
            <person name="Fitzgerald M."/>
            <person name="Abouelleil A."/>
            <person name="Alvarado L."/>
            <person name="Chapman S.B."/>
            <person name="Gainer-Dewar J."/>
            <person name="Goldberg J."/>
            <person name="Griggs A."/>
            <person name="Gujja S."/>
            <person name="Hansen M."/>
            <person name="Howarth C."/>
            <person name="Imamovic A."/>
            <person name="Ireland A."/>
            <person name="Larimer J."/>
            <person name="McCowan C."/>
            <person name="Murphy C."/>
            <person name="Pearson M."/>
            <person name="Poon T.W."/>
            <person name="Priest M."/>
            <person name="Roberts A."/>
            <person name="Saif S."/>
            <person name="Shea T."/>
            <person name="Sykes S."/>
            <person name="Wortman J."/>
            <person name="Nusbaum C."/>
            <person name="Birren B."/>
        </authorList>
    </citation>
    <scope>NUCLEOTIDE SEQUENCE</scope>
    <source>
        <strain evidence="2">54008</strain>
    </source>
</reference>
<accession>X0GZP0</accession>
<name>X0GZP0_FUSOX</name>
<organism evidence="2">
    <name type="scientific">Fusarium oxysporum f. sp. conglutinans race 2 54008</name>
    <dbReference type="NCBI Taxonomy" id="1089457"/>
    <lineage>
        <taxon>Eukaryota</taxon>
        <taxon>Fungi</taxon>
        <taxon>Dikarya</taxon>
        <taxon>Ascomycota</taxon>
        <taxon>Pezizomycotina</taxon>
        <taxon>Sordariomycetes</taxon>
        <taxon>Hypocreomycetidae</taxon>
        <taxon>Hypocreales</taxon>
        <taxon>Nectriaceae</taxon>
        <taxon>Fusarium</taxon>
        <taxon>Fusarium oxysporum species complex</taxon>
    </lineage>
</organism>
<dbReference type="AlphaFoldDB" id="X0GZP0"/>
<feature type="domain" description="Heterokaryon incompatibility" evidence="1">
    <location>
        <begin position="62"/>
        <end position="173"/>
    </location>
</feature>
<dbReference type="Pfam" id="PF06985">
    <property type="entry name" value="HET"/>
    <property type="match status" value="1"/>
</dbReference>